<keyword evidence="4 7" id="KW-0812">Transmembrane</keyword>
<comment type="subcellular location">
    <subcellularLocation>
        <location evidence="1 7">Cell membrane</location>
        <topology evidence="1 7">Multi-pass membrane protein</topology>
    </subcellularLocation>
</comment>
<evidence type="ECO:0000256" key="5">
    <source>
        <dbReference type="ARBA" id="ARBA00022989"/>
    </source>
</evidence>
<gene>
    <name evidence="9" type="ORF">SE15_06575</name>
</gene>
<dbReference type="CDD" id="cd06261">
    <property type="entry name" value="TM_PBP2"/>
    <property type="match status" value="1"/>
</dbReference>
<feature type="transmembrane region" description="Helical" evidence="7">
    <location>
        <begin position="203"/>
        <end position="227"/>
    </location>
</feature>
<dbReference type="PANTHER" id="PTHR30193:SF37">
    <property type="entry name" value="INNER MEMBRANE ABC TRANSPORTER PERMEASE PROTEIN YCJO"/>
    <property type="match status" value="1"/>
</dbReference>
<dbReference type="SUPFAM" id="SSF161098">
    <property type="entry name" value="MetI-like"/>
    <property type="match status" value="1"/>
</dbReference>
<feature type="transmembrane region" description="Helical" evidence="7">
    <location>
        <begin position="266"/>
        <end position="287"/>
    </location>
</feature>
<evidence type="ECO:0000313" key="10">
    <source>
        <dbReference type="Proteomes" id="UP000050544"/>
    </source>
</evidence>
<protein>
    <recommendedName>
        <fullName evidence="8">ABC transmembrane type-1 domain-containing protein</fullName>
    </recommendedName>
</protein>
<feature type="transmembrane region" description="Helical" evidence="7">
    <location>
        <begin position="13"/>
        <end position="42"/>
    </location>
</feature>
<dbReference type="Pfam" id="PF00528">
    <property type="entry name" value="BPD_transp_1"/>
    <property type="match status" value="1"/>
</dbReference>
<keyword evidence="10" id="KW-1185">Reference proteome</keyword>
<feature type="transmembrane region" description="Helical" evidence="7">
    <location>
        <begin position="157"/>
        <end position="182"/>
    </location>
</feature>
<evidence type="ECO:0000313" key="9">
    <source>
        <dbReference type="EMBL" id="KPL84694.1"/>
    </source>
</evidence>
<keyword evidence="3" id="KW-1003">Cell membrane</keyword>
<sequence>MESGIRPLGREKIWLWILLAPTLFGLVFSAFGALLATLGLSFTEWDLFTPPKWVGLNNYIMLFTDKRFLRALTNTAQFAALYVPGVVIISLFVAVLMNRSIRGISLYRTMYYLPVVTSAVATALVWNLIYGKDTGVLNYILKQFGLQPVCWLCTDRAMLSVVIVNIWGAIGEGMIIFLAGLTAIPREYYEASEMDGANRFQQFFRITLPLITPSIFFQTLISTINAFQAFDYIYMLTRRGQGDSSIPVVVFSIYRNAWHFNKYGVASAQAIELTLIVAALMVIYLWAEKRFVVYE</sequence>
<evidence type="ECO:0000256" key="6">
    <source>
        <dbReference type="ARBA" id="ARBA00023136"/>
    </source>
</evidence>
<dbReference type="InterPro" id="IPR035906">
    <property type="entry name" value="MetI-like_sf"/>
</dbReference>
<dbReference type="PANTHER" id="PTHR30193">
    <property type="entry name" value="ABC TRANSPORTER PERMEASE PROTEIN"/>
    <property type="match status" value="1"/>
</dbReference>
<feature type="transmembrane region" description="Helical" evidence="7">
    <location>
        <begin position="76"/>
        <end position="97"/>
    </location>
</feature>
<keyword evidence="5 7" id="KW-1133">Transmembrane helix</keyword>
<keyword evidence="2 7" id="KW-0813">Transport</keyword>
<dbReference type="PROSITE" id="PS50928">
    <property type="entry name" value="ABC_TM1"/>
    <property type="match status" value="1"/>
</dbReference>
<dbReference type="GO" id="GO:0055085">
    <property type="term" value="P:transmembrane transport"/>
    <property type="evidence" value="ECO:0007669"/>
    <property type="project" value="InterPro"/>
</dbReference>
<dbReference type="OrthoDB" id="9809173at2"/>
<reference evidence="9 10" key="1">
    <citation type="submission" date="2015-07" db="EMBL/GenBank/DDBJ databases">
        <title>Whole genome sequence of Thermanaerothrix daxensis DSM 23592.</title>
        <authorList>
            <person name="Hemp J."/>
            <person name="Ward L.M."/>
            <person name="Pace L.A."/>
            <person name="Fischer W.W."/>
        </authorList>
    </citation>
    <scope>NUCLEOTIDE SEQUENCE [LARGE SCALE GENOMIC DNA]</scope>
    <source>
        <strain evidence="9 10">GNS-1</strain>
    </source>
</reference>
<evidence type="ECO:0000256" key="3">
    <source>
        <dbReference type="ARBA" id="ARBA00022475"/>
    </source>
</evidence>
<dbReference type="InterPro" id="IPR000515">
    <property type="entry name" value="MetI-like"/>
</dbReference>
<feature type="transmembrane region" description="Helical" evidence="7">
    <location>
        <begin position="109"/>
        <end position="129"/>
    </location>
</feature>
<keyword evidence="6 7" id="KW-0472">Membrane</keyword>
<organism evidence="9 10">
    <name type="scientific">Thermanaerothrix daxensis</name>
    <dbReference type="NCBI Taxonomy" id="869279"/>
    <lineage>
        <taxon>Bacteria</taxon>
        <taxon>Bacillati</taxon>
        <taxon>Chloroflexota</taxon>
        <taxon>Anaerolineae</taxon>
        <taxon>Anaerolineales</taxon>
        <taxon>Anaerolineaceae</taxon>
        <taxon>Thermanaerothrix</taxon>
    </lineage>
</organism>
<evidence type="ECO:0000256" key="7">
    <source>
        <dbReference type="RuleBase" id="RU363032"/>
    </source>
</evidence>
<accession>A0A0P6XY97</accession>
<feature type="domain" description="ABC transmembrane type-1" evidence="8">
    <location>
        <begin position="72"/>
        <end position="284"/>
    </location>
</feature>
<evidence type="ECO:0000256" key="4">
    <source>
        <dbReference type="ARBA" id="ARBA00022692"/>
    </source>
</evidence>
<evidence type="ECO:0000259" key="8">
    <source>
        <dbReference type="PROSITE" id="PS50928"/>
    </source>
</evidence>
<dbReference type="AlphaFoldDB" id="A0A0P6XY97"/>
<evidence type="ECO:0000256" key="1">
    <source>
        <dbReference type="ARBA" id="ARBA00004651"/>
    </source>
</evidence>
<comment type="similarity">
    <text evidence="7">Belongs to the binding-protein-dependent transport system permease family.</text>
</comment>
<dbReference type="InterPro" id="IPR051393">
    <property type="entry name" value="ABC_transporter_permease"/>
</dbReference>
<comment type="caution">
    <text evidence="9">The sequence shown here is derived from an EMBL/GenBank/DDBJ whole genome shotgun (WGS) entry which is preliminary data.</text>
</comment>
<name>A0A0P6XY97_9CHLR</name>
<dbReference type="EMBL" id="LGKO01000002">
    <property type="protein sequence ID" value="KPL84694.1"/>
    <property type="molecule type" value="Genomic_DNA"/>
</dbReference>
<dbReference type="Gene3D" id="1.10.3720.10">
    <property type="entry name" value="MetI-like"/>
    <property type="match status" value="1"/>
</dbReference>
<evidence type="ECO:0000256" key="2">
    <source>
        <dbReference type="ARBA" id="ARBA00022448"/>
    </source>
</evidence>
<dbReference type="RefSeq" id="WP_054521268.1">
    <property type="nucleotide sequence ID" value="NZ_LGKO01000002.1"/>
</dbReference>
<dbReference type="GO" id="GO:0005886">
    <property type="term" value="C:plasma membrane"/>
    <property type="evidence" value="ECO:0007669"/>
    <property type="project" value="UniProtKB-SubCell"/>
</dbReference>
<dbReference type="STRING" id="869279.SE15_06575"/>
<dbReference type="Proteomes" id="UP000050544">
    <property type="component" value="Unassembled WGS sequence"/>
</dbReference>
<proteinExistence type="inferred from homology"/>